<feature type="region of interest" description="Disordered" evidence="2">
    <location>
        <begin position="483"/>
        <end position="502"/>
    </location>
</feature>
<keyword evidence="3" id="KW-0472">Membrane</keyword>
<feature type="transmembrane region" description="Helical" evidence="3">
    <location>
        <begin position="1193"/>
        <end position="1213"/>
    </location>
</feature>
<feature type="coiled-coil region" evidence="1">
    <location>
        <begin position="694"/>
        <end position="728"/>
    </location>
</feature>
<dbReference type="PANTHER" id="PTHR48454">
    <property type="entry name" value="PUTATIVE RNA-BINDING DOMAIN-CONTAINING PROTEIN-RELATED"/>
    <property type="match status" value="1"/>
</dbReference>
<gene>
    <name evidence="4" type="primary">CGN_1</name>
    <name evidence="5" type="synonym">CGN_5</name>
    <name evidence="5" type="ORF">g.2382</name>
    <name evidence="4" type="ORF">g.2383</name>
</gene>
<keyword evidence="3" id="KW-1133">Transmembrane helix</keyword>
<keyword evidence="3" id="KW-0812">Transmembrane</keyword>
<evidence type="ECO:0000313" key="4">
    <source>
        <dbReference type="EMBL" id="JAT45268.1"/>
    </source>
</evidence>
<feature type="region of interest" description="Disordered" evidence="2">
    <location>
        <begin position="368"/>
        <end position="477"/>
    </location>
</feature>
<feature type="compositionally biased region" description="Basic residues" evidence="2">
    <location>
        <begin position="1109"/>
        <end position="1120"/>
    </location>
</feature>
<evidence type="ECO:0000256" key="3">
    <source>
        <dbReference type="SAM" id="Phobius"/>
    </source>
</evidence>
<feature type="compositionally biased region" description="Polar residues" evidence="2">
    <location>
        <begin position="492"/>
        <end position="502"/>
    </location>
</feature>
<dbReference type="PANTHER" id="PTHR48454:SF2">
    <property type="entry name" value="PUTATIVE RNA-BINDING DOMAIN-CONTAINING PROTEIN-RELATED"/>
    <property type="match status" value="1"/>
</dbReference>
<protein>
    <submittedName>
        <fullName evidence="4">Cingulin</fullName>
    </submittedName>
</protein>
<organism evidence="4">
    <name type="scientific">Anthurium amnicola</name>
    <dbReference type="NCBI Taxonomy" id="1678845"/>
    <lineage>
        <taxon>Eukaryota</taxon>
        <taxon>Viridiplantae</taxon>
        <taxon>Streptophyta</taxon>
        <taxon>Embryophyta</taxon>
        <taxon>Tracheophyta</taxon>
        <taxon>Spermatophyta</taxon>
        <taxon>Magnoliopsida</taxon>
        <taxon>Liliopsida</taxon>
        <taxon>Araceae</taxon>
        <taxon>Pothoideae</taxon>
        <taxon>Potheae</taxon>
        <taxon>Anthurium</taxon>
    </lineage>
</organism>
<feature type="region of interest" description="Disordered" evidence="2">
    <location>
        <begin position="566"/>
        <end position="625"/>
    </location>
</feature>
<feature type="region of interest" description="Disordered" evidence="2">
    <location>
        <begin position="1080"/>
        <end position="1167"/>
    </location>
</feature>
<evidence type="ECO:0000256" key="2">
    <source>
        <dbReference type="SAM" id="MobiDB-lite"/>
    </source>
</evidence>
<dbReference type="AlphaFoldDB" id="A0A1D1XS90"/>
<feature type="coiled-coil region" evidence="1">
    <location>
        <begin position="762"/>
        <end position="858"/>
    </location>
</feature>
<feature type="compositionally biased region" description="Basic and acidic residues" evidence="2">
    <location>
        <begin position="576"/>
        <end position="598"/>
    </location>
</feature>
<feature type="compositionally biased region" description="Basic and acidic residues" evidence="2">
    <location>
        <begin position="449"/>
        <end position="466"/>
    </location>
</feature>
<evidence type="ECO:0000256" key="1">
    <source>
        <dbReference type="SAM" id="Coils"/>
    </source>
</evidence>
<feature type="region of interest" description="Disordered" evidence="2">
    <location>
        <begin position="287"/>
        <end position="342"/>
    </location>
</feature>
<feature type="region of interest" description="Disordered" evidence="2">
    <location>
        <begin position="519"/>
        <end position="548"/>
    </location>
</feature>
<feature type="compositionally biased region" description="Basic and acidic residues" evidence="2">
    <location>
        <begin position="104"/>
        <end position="114"/>
    </location>
</feature>
<keyword evidence="1" id="KW-0175">Coiled coil</keyword>
<reference evidence="4" key="1">
    <citation type="submission" date="2015-07" db="EMBL/GenBank/DDBJ databases">
        <title>Transcriptome Assembly of Anthurium amnicola.</title>
        <authorList>
            <person name="Suzuki J."/>
        </authorList>
    </citation>
    <scope>NUCLEOTIDE SEQUENCE</scope>
</reference>
<accession>A0A1D1XS90</accession>
<dbReference type="EMBL" id="GDJX01008660">
    <property type="protein sequence ID" value="JAT59276.1"/>
    <property type="molecule type" value="Transcribed_RNA"/>
</dbReference>
<feature type="region of interest" description="Disordered" evidence="2">
    <location>
        <begin position="80"/>
        <end position="167"/>
    </location>
</feature>
<feature type="compositionally biased region" description="Basic and acidic residues" evidence="2">
    <location>
        <begin position="1080"/>
        <end position="1108"/>
    </location>
</feature>
<dbReference type="EMBL" id="GDJX01022668">
    <property type="protein sequence ID" value="JAT45268.1"/>
    <property type="molecule type" value="Transcribed_RNA"/>
</dbReference>
<evidence type="ECO:0000313" key="5">
    <source>
        <dbReference type="EMBL" id="JAT59276.1"/>
    </source>
</evidence>
<feature type="compositionally biased region" description="Basic and acidic residues" evidence="2">
    <location>
        <begin position="134"/>
        <end position="152"/>
    </location>
</feature>
<feature type="region of interest" description="Disordered" evidence="2">
    <location>
        <begin position="254"/>
        <end position="275"/>
    </location>
</feature>
<name>A0A1D1XS90_9ARAE</name>
<sequence length="1225" mass="135512">MPLETGECNGACEGEFEGKVAVDAVAQGGEKRSGECNGIACGEAEDVDGVAKDYVDGSYVFVNGESDEPTKGDLDVVDKADLAGNQHAESRVETDAISEGDLGEGSREETRISEVEISVAENGALSPNGDAEVEERPFECKESSDQSEDKGDLVLSTKELSHSKEENGEMIVENGHICEESGAPNLDSDVGTLNIREETSVTDMIVGQHVPDPVTEIEDKASCMSQECGESFVEVVCNHDGLHGEAIVNGEVEGQGDDESTVATTSETEDKDSEVVVTETAVSASLSPVNGNEIVPSNAEERIPEAAQSVENKEMAASSDTGDSPAAEQAEIVVTERSDSESLPLISGEALVTLNSEEDIQAVEQCALSRMEPESESRSRIELGDKSYENSERMPIHTIDDEKSKADEGNIAQEISERKPSPPVESPEAGGEATEVLVNSPESSNIGPIDDKLKVSEESVENREDASSCSANDMDSRTMIEEVSNEDKIYPSSPTNGKESQAEVITSSLKSQDFVSACPEVETRLEGSEKNSSAIPDNDTAPVTEDSPPIVEISKDAFSNVDDVKLESEVGSGPVEHGESTIDSIKEIQSAERDDTDRLTSAGDNATERGPENGVSPAPMDESGTLSLLGQKVDTDAKHLPCFMVRVPRFSDDKLRMLIQRAQQEVDEKTTSRDSIRVSMQKQKAVCTEYWRKVEDARKEERAARDAVASKRQEIDSIQSILSKLKNATSISDIDSRIHNLQQRISHETNTLKEEKLLIREMNQLKQSREHLSSSLASEEELQDAFEKQEQMETSLQHLKEEVDTLRKDVLRAEGSTKDARTRYEDQCECLRDLQTKFKAADDLRQEAYINLKNLKKESYVKNEYFYSYKDDMKVATNFAFSRDREALLCHCTNQVEKIMELWNKNDEFRHQYVKSNVPSTVRRFKTLDGRSLGPDEEPVVIHNMTEQKENIVSEKKENIISQPLSKSNTPVLVVERKREQGDAPLSVAKMHLADSPIVAQKSQSQKSKKVTKPIAKEAVSNGEDNKVEAEKETKRTVEEEELARKLEELAQKEEGLRKAKEAAELKEKLRLEQIAKAKEAEERKKRKTEKAQVKAEIRAQKEAELREKKKGKKERKKERKATATNTEIPCETEVPAPAAGNPPEIVQEQPERMTSTTSKRPSRSWAAMKDYSKIKPLPLPLRNKGKRKMQTWMWVFLAALVIFALFVAGNYISSSGFGLRNLSF</sequence>
<feature type="compositionally biased region" description="Basic and acidic residues" evidence="2">
    <location>
        <begin position="371"/>
        <end position="408"/>
    </location>
</feature>
<proteinExistence type="predicted"/>